<sequence>MKKFTIASTIKLALMTACALPFVVNAQTENIDETPDREIYLRPSYWRPYDKRGINVFETNKMADTIPYSGPRVRFGAGFTQQFQGINHENPDADNNGGTSVSTAGANKLYPITAGFMTAMANLFTDFQLGDGIRLNLTTYLSTRHHNETWVKGGYIQFDKLPFKGEFWTNLMKITTIKVGHMEINYGDQHFRRSDGGQTLYNPFMDNYIMDAFTTEIGGEVYVQKNGWLAMGGITNGMLKGNVDTVIATSADENTDKNPSFFGKLAYDKQVSPDLRFRLSGSIYYNSSSPASGLTLYGGDRAGSNYQNVMEKWVTNAGTPQATQQASTSIAFSGRLNPAFSKKVQSIMVNGFLKFKGFEFFGTYENAEGRTKNEKTERDADQYALEGLYRFGKAESIYLGARYNSVDAELSGITTKINVNRLAFAGGWFVTRNVLLKAEYVVQNYEDFPSSDYRAGGQFDGYVIEAVVGF</sequence>
<reference evidence="2" key="2">
    <citation type="submission" date="2023-04" db="EMBL/GenBank/DDBJ databases">
        <title>Paracnuella aquatica gen. nov., sp. nov., a member of the family Chitinophagaceae isolated from a hot spring.</title>
        <authorList>
            <person name="Wang C."/>
        </authorList>
    </citation>
    <scope>NUCLEOTIDE SEQUENCE</scope>
    <source>
        <strain evidence="2">LB-8</strain>
    </source>
</reference>
<name>A0A9X2XP87_9BACT</name>
<evidence type="ECO:0008006" key="4">
    <source>
        <dbReference type="Google" id="ProtNLM"/>
    </source>
</evidence>
<reference evidence="2" key="1">
    <citation type="submission" date="2022-09" db="EMBL/GenBank/DDBJ databases">
        <authorList>
            <person name="Yuan C."/>
            <person name="Ke Z."/>
        </authorList>
    </citation>
    <scope>NUCLEOTIDE SEQUENCE</scope>
    <source>
        <strain evidence="2">LB-8</strain>
    </source>
</reference>
<dbReference type="Proteomes" id="UP001155483">
    <property type="component" value="Unassembled WGS sequence"/>
</dbReference>
<feature type="signal peptide" evidence="1">
    <location>
        <begin position="1"/>
        <end position="26"/>
    </location>
</feature>
<comment type="caution">
    <text evidence="2">The sequence shown here is derived from an EMBL/GenBank/DDBJ whole genome shotgun (WGS) entry which is preliminary data.</text>
</comment>
<dbReference type="RefSeq" id="WP_279298132.1">
    <property type="nucleotide sequence ID" value="NZ_JAOTIF010000014.1"/>
</dbReference>
<keyword evidence="1" id="KW-0732">Signal</keyword>
<proteinExistence type="predicted"/>
<evidence type="ECO:0000256" key="1">
    <source>
        <dbReference type="SAM" id="SignalP"/>
    </source>
</evidence>
<dbReference type="EMBL" id="JAOTIF010000014">
    <property type="protein sequence ID" value="MCU7550693.1"/>
    <property type="molecule type" value="Genomic_DNA"/>
</dbReference>
<evidence type="ECO:0000313" key="3">
    <source>
        <dbReference type="Proteomes" id="UP001155483"/>
    </source>
</evidence>
<dbReference type="AlphaFoldDB" id="A0A9X2XP87"/>
<keyword evidence="3" id="KW-1185">Reference proteome</keyword>
<feature type="chain" id="PRO_5040734802" description="Porin" evidence="1">
    <location>
        <begin position="27"/>
        <end position="470"/>
    </location>
</feature>
<gene>
    <name evidence="2" type="ORF">OCK74_16365</name>
</gene>
<evidence type="ECO:0000313" key="2">
    <source>
        <dbReference type="EMBL" id="MCU7550693.1"/>
    </source>
</evidence>
<accession>A0A9X2XP87</accession>
<organism evidence="2 3">
    <name type="scientific">Paraflavisolibacter caeni</name>
    <dbReference type="NCBI Taxonomy" id="2982496"/>
    <lineage>
        <taxon>Bacteria</taxon>
        <taxon>Pseudomonadati</taxon>
        <taxon>Bacteroidota</taxon>
        <taxon>Chitinophagia</taxon>
        <taxon>Chitinophagales</taxon>
        <taxon>Chitinophagaceae</taxon>
        <taxon>Paraflavisolibacter</taxon>
    </lineage>
</organism>
<dbReference type="SUPFAM" id="SSF56935">
    <property type="entry name" value="Porins"/>
    <property type="match status" value="1"/>
</dbReference>
<protein>
    <recommendedName>
        <fullName evidence="4">Porin</fullName>
    </recommendedName>
</protein>